<protein>
    <recommendedName>
        <fullName evidence="16">Probable peptidoglycan glycosyltransferase FtsW</fullName>
        <shortName evidence="16">PGT</shortName>
        <ecNumber evidence="16">2.4.99.28</ecNumber>
    </recommendedName>
    <alternativeName>
        <fullName evidence="16">Cell division protein FtsW</fullName>
    </alternativeName>
    <alternativeName>
        <fullName evidence="16">Cell wall polymerase</fullName>
    </alternativeName>
    <alternativeName>
        <fullName evidence="16">Peptidoglycan polymerase</fullName>
        <shortName evidence="16">PG polymerase</shortName>
    </alternativeName>
</protein>
<feature type="transmembrane region" description="Helical" evidence="16">
    <location>
        <begin position="284"/>
        <end position="305"/>
    </location>
</feature>
<comment type="subcellular location">
    <subcellularLocation>
        <location evidence="16">Cell inner membrane</location>
        <topology evidence="16">Multi-pass membrane protein</topology>
    </subcellularLocation>
    <subcellularLocation>
        <location evidence="1">Cell membrane</location>
        <topology evidence="1">Multi-pass membrane protein</topology>
    </subcellularLocation>
    <text evidence="16">Localizes to the division septum.</text>
</comment>
<dbReference type="GO" id="GO:0032153">
    <property type="term" value="C:cell division site"/>
    <property type="evidence" value="ECO:0007669"/>
    <property type="project" value="UniProtKB-UniRule"/>
</dbReference>
<evidence type="ECO:0000256" key="2">
    <source>
        <dbReference type="ARBA" id="ARBA00004752"/>
    </source>
</evidence>
<dbReference type="GO" id="GO:0005886">
    <property type="term" value="C:plasma membrane"/>
    <property type="evidence" value="ECO:0007669"/>
    <property type="project" value="UniProtKB-SubCell"/>
</dbReference>
<evidence type="ECO:0000313" key="18">
    <source>
        <dbReference type="EMBL" id="ROR94782.1"/>
    </source>
</evidence>
<name>A0A3N2D531_9GAMM</name>
<dbReference type="NCBIfam" id="TIGR02614">
    <property type="entry name" value="ftsW"/>
    <property type="match status" value="1"/>
</dbReference>
<evidence type="ECO:0000256" key="3">
    <source>
        <dbReference type="ARBA" id="ARBA00022475"/>
    </source>
</evidence>
<feature type="transmembrane region" description="Helical" evidence="16">
    <location>
        <begin position="21"/>
        <end position="43"/>
    </location>
</feature>
<reference evidence="18 19" key="1">
    <citation type="submission" date="2018-11" db="EMBL/GenBank/DDBJ databases">
        <title>Genomic Encyclopedia of Type Strains, Phase IV (KMG-IV): sequencing the most valuable type-strain genomes for metagenomic binning, comparative biology and taxonomic classification.</title>
        <authorList>
            <person name="Goeker M."/>
        </authorList>
    </citation>
    <scope>NUCLEOTIDE SEQUENCE [LARGE SCALE GENOMIC DNA]</scope>
    <source>
        <strain evidence="18 19">DSM 100316</strain>
    </source>
</reference>
<evidence type="ECO:0000256" key="15">
    <source>
        <dbReference type="ARBA" id="ARBA00049902"/>
    </source>
</evidence>
<organism evidence="18 19">
    <name type="scientific">Sinobacterium caligoides</name>
    <dbReference type="NCBI Taxonomy" id="933926"/>
    <lineage>
        <taxon>Bacteria</taxon>
        <taxon>Pseudomonadati</taxon>
        <taxon>Pseudomonadota</taxon>
        <taxon>Gammaproteobacteria</taxon>
        <taxon>Cellvibrionales</taxon>
        <taxon>Spongiibacteraceae</taxon>
        <taxon>Sinobacterium</taxon>
    </lineage>
</organism>
<dbReference type="InterPro" id="IPR018365">
    <property type="entry name" value="Cell_cycle_FtsW-rel_CS"/>
</dbReference>
<keyword evidence="8 16" id="KW-0133">Cell shape</keyword>
<evidence type="ECO:0000256" key="8">
    <source>
        <dbReference type="ARBA" id="ARBA00022960"/>
    </source>
</evidence>
<evidence type="ECO:0000256" key="6">
    <source>
        <dbReference type="ARBA" id="ARBA00022679"/>
    </source>
</evidence>
<sequence>MSIADRQLSFELPSALTDARVDWPLLLAAVLLTCTGLTMMASASIDYADLNYSGPFYHVMRHAIYLLIALCAGFAVYSLPPAKWRNSGALLLLIGFILALLVLVAGREVNGSKRWLALGPITLQVSELIKPIVVVYISGYLVRREFEVRNQFSGFVKPMLVLAMFIILLLLEPDFGAVVVMTMTALGLMFLGGVKLWQFVMTMFICGGAAVLAVVSSEYRLRRVLAYTDPWADQYNSGYQLTQSLIAFGRGEWFGMGLGNSVQKLFYLPEAHTDFVYAILAEELGVVGAIAVILGFVFLISRMLLVGREAEKKEQFFWAYICYGFGIIFSGQVFINIGVNTGLLPTKGLTLPLISYGGSSLIVCVMMVATVLRISHELKTAELKSDRVDFSKQAAGVKKPQKKRVAGNPRARRRRDA</sequence>
<evidence type="ECO:0000313" key="19">
    <source>
        <dbReference type="Proteomes" id="UP000275394"/>
    </source>
</evidence>
<feature type="transmembrane region" description="Helical" evidence="16">
    <location>
        <begin position="154"/>
        <end position="171"/>
    </location>
</feature>
<dbReference type="GO" id="GO:0008955">
    <property type="term" value="F:peptidoglycan glycosyltransferase activity"/>
    <property type="evidence" value="ECO:0007669"/>
    <property type="project" value="UniProtKB-UniRule"/>
</dbReference>
<dbReference type="InterPro" id="IPR013437">
    <property type="entry name" value="FtsW"/>
</dbReference>
<dbReference type="GO" id="GO:0071555">
    <property type="term" value="P:cell wall organization"/>
    <property type="evidence" value="ECO:0007669"/>
    <property type="project" value="UniProtKB-KW"/>
</dbReference>
<feature type="transmembrane region" description="Helical" evidence="16">
    <location>
        <begin position="177"/>
        <end position="194"/>
    </location>
</feature>
<evidence type="ECO:0000256" key="5">
    <source>
        <dbReference type="ARBA" id="ARBA00022676"/>
    </source>
</evidence>
<keyword evidence="4 16" id="KW-0132">Cell division</keyword>
<dbReference type="EC" id="2.4.99.28" evidence="16"/>
<feature type="transmembrane region" description="Helical" evidence="16">
    <location>
        <begin position="63"/>
        <end position="80"/>
    </location>
</feature>
<keyword evidence="12 16" id="KW-0131">Cell cycle</keyword>
<accession>A0A3N2D531</accession>
<dbReference type="EMBL" id="RKHR01000011">
    <property type="protein sequence ID" value="ROR94782.1"/>
    <property type="molecule type" value="Genomic_DNA"/>
</dbReference>
<feature type="compositionally biased region" description="Basic residues" evidence="17">
    <location>
        <begin position="399"/>
        <end position="417"/>
    </location>
</feature>
<comment type="caution">
    <text evidence="18">The sequence shown here is derived from an EMBL/GenBank/DDBJ whole genome shotgun (WGS) entry which is preliminary data.</text>
</comment>
<dbReference type="GO" id="GO:0015648">
    <property type="term" value="F:lipid-linked peptidoglycan transporter activity"/>
    <property type="evidence" value="ECO:0007669"/>
    <property type="project" value="TreeGrafter"/>
</dbReference>
<keyword evidence="16" id="KW-0997">Cell inner membrane</keyword>
<dbReference type="GO" id="GO:0009252">
    <property type="term" value="P:peptidoglycan biosynthetic process"/>
    <property type="evidence" value="ECO:0007669"/>
    <property type="project" value="UniProtKB-UniRule"/>
</dbReference>
<comment type="catalytic activity">
    <reaction evidence="15 16">
        <text>[GlcNAc-(1-&gt;4)-Mur2Ac(oyl-L-Ala-gamma-D-Glu-L-Lys-D-Ala-D-Ala)](n)-di-trans,octa-cis-undecaprenyl diphosphate + beta-D-GlcNAc-(1-&gt;4)-Mur2Ac(oyl-L-Ala-gamma-D-Glu-L-Lys-D-Ala-D-Ala)-di-trans,octa-cis-undecaprenyl diphosphate = [GlcNAc-(1-&gt;4)-Mur2Ac(oyl-L-Ala-gamma-D-Glu-L-Lys-D-Ala-D-Ala)](n+1)-di-trans,octa-cis-undecaprenyl diphosphate + di-trans,octa-cis-undecaprenyl diphosphate + H(+)</text>
        <dbReference type="Rhea" id="RHEA:23708"/>
        <dbReference type="Rhea" id="RHEA-COMP:9602"/>
        <dbReference type="Rhea" id="RHEA-COMP:9603"/>
        <dbReference type="ChEBI" id="CHEBI:15378"/>
        <dbReference type="ChEBI" id="CHEBI:58405"/>
        <dbReference type="ChEBI" id="CHEBI:60033"/>
        <dbReference type="ChEBI" id="CHEBI:78435"/>
        <dbReference type="EC" id="2.4.99.28"/>
    </reaction>
</comment>
<comment type="similarity">
    <text evidence="14 16">Belongs to the SEDS family. FtsW subfamily.</text>
</comment>
<keyword evidence="10 16" id="KW-1133">Transmembrane helix</keyword>
<comment type="function">
    <text evidence="16">Peptidoglycan polymerase that is essential for cell division.</text>
</comment>
<dbReference type="RefSeq" id="WP_123714231.1">
    <property type="nucleotide sequence ID" value="NZ_RKHR01000011.1"/>
</dbReference>
<keyword evidence="7 16" id="KW-0812">Transmembrane</keyword>
<keyword evidence="13 16" id="KW-0961">Cell wall biogenesis/degradation</keyword>
<evidence type="ECO:0000256" key="16">
    <source>
        <dbReference type="HAMAP-Rule" id="MF_00913"/>
    </source>
</evidence>
<feature type="transmembrane region" description="Helical" evidence="16">
    <location>
        <begin position="317"/>
        <end position="339"/>
    </location>
</feature>
<proteinExistence type="inferred from homology"/>
<evidence type="ECO:0000256" key="1">
    <source>
        <dbReference type="ARBA" id="ARBA00004651"/>
    </source>
</evidence>
<dbReference type="AlphaFoldDB" id="A0A3N2D531"/>
<keyword evidence="5 16" id="KW-0328">Glycosyltransferase</keyword>
<keyword evidence="19" id="KW-1185">Reference proteome</keyword>
<evidence type="ECO:0000256" key="13">
    <source>
        <dbReference type="ARBA" id="ARBA00023316"/>
    </source>
</evidence>
<evidence type="ECO:0000256" key="9">
    <source>
        <dbReference type="ARBA" id="ARBA00022984"/>
    </source>
</evidence>
<evidence type="ECO:0000256" key="10">
    <source>
        <dbReference type="ARBA" id="ARBA00022989"/>
    </source>
</evidence>
<keyword evidence="11 16" id="KW-0472">Membrane</keyword>
<dbReference type="OrthoDB" id="9768187at2"/>
<dbReference type="InterPro" id="IPR001182">
    <property type="entry name" value="FtsW/RodA"/>
</dbReference>
<feature type="transmembrane region" description="Helical" evidence="16">
    <location>
        <begin position="199"/>
        <end position="217"/>
    </location>
</feature>
<dbReference type="UniPathway" id="UPA00219"/>
<dbReference type="PROSITE" id="PS00428">
    <property type="entry name" value="FTSW_RODA_SPOVE"/>
    <property type="match status" value="1"/>
</dbReference>
<feature type="transmembrane region" description="Helical" evidence="16">
    <location>
        <begin position="87"/>
        <end position="105"/>
    </location>
</feature>
<feature type="region of interest" description="Disordered" evidence="17">
    <location>
        <begin position="392"/>
        <end position="417"/>
    </location>
</feature>
<keyword evidence="6 16" id="KW-0808">Transferase</keyword>
<dbReference type="Pfam" id="PF01098">
    <property type="entry name" value="FTSW_RODA_SPOVE"/>
    <property type="match status" value="1"/>
</dbReference>
<dbReference type="GO" id="GO:0043093">
    <property type="term" value="P:FtsZ-dependent cytokinesis"/>
    <property type="evidence" value="ECO:0007669"/>
    <property type="project" value="UniProtKB-UniRule"/>
</dbReference>
<dbReference type="GO" id="GO:0008360">
    <property type="term" value="P:regulation of cell shape"/>
    <property type="evidence" value="ECO:0007669"/>
    <property type="project" value="UniProtKB-KW"/>
</dbReference>
<dbReference type="HAMAP" id="MF_00913">
    <property type="entry name" value="PGT_FtsW_proteobact"/>
    <property type="match status" value="1"/>
</dbReference>
<dbReference type="PANTHER" id="PTHR30474">
    <property type="entry name" value="CELL CYCLE PROTEIN"/>
    <property type="match status" value="1"/>
</dbReference>
<evidence type="ECO:0000256" key="11">
    <source>
        <dbReference type="ARBA" id="ARBA00023136"/>
    </source>
</evidence>
<evidence type="ECO:0000256" key="17">
    <source>
        <dbReference type="SAM" id="MobiDB-lite"/>
    </source>
</evidence>
<evidence type="ECO:0000256" key="14">
    <source>
        <dbReference type="ARBA" id="ARBA00038053"/>
    </source>
</evidence>
<dbReference type="PANTHER" id="PTHR30474:SF2">
    <property type="entry name" value="PEPTIDOGLYCAN GLYCOSYLTRANSFERASE FTSW-RELATED"/>
    <property type="match status" value="1"/>
</dbReference>
<feature type="transmembrane region" description="Helical" evidence="16">
    <location>
        <begin position="351"/>
        <end position="374"/>
    </location>
</feature>
<comment type="pathway">
    <text evidence="2 16">Cell wall biogenesis; peptidoglycan biosynthesis.</text>
</comment>
<dbReference type="Proteomes" id="UP000275394">
    <property type="component" value="Unassembled WGS sequence"/>
</dbReference>
<keyword evidence="3 16" id="KW-1003">Cell membrane</keyword>
<keyword evidence="9 16" id="KW-0573">Peptidoglycan synthesis</keyword>
<evidence type="ECO:0000256" key="12">
    <source>
        <dbReference type="ARBA" id="ARBA00023306"/>
    </source>
</evidence>
<evidence type="ECO:0000256" key="4">
    <source>
        <dbReference type="ARBA" id="ARBA00022618"/>
    </source>
</evidence>
<feature type="transmembrane region" description="Helical" evidence="16">
    <location>
        <begin position="117"/>
        <end position="142"/>
    </location>
</feature>
<evidence type="ECO:0000256" key="7">
    <source>
        <dbReference type="ARBA" id="ARBA00022692"/>
    </source>
</evidence>
<gene>
    <name evidence="16" type="primary">ftsW</name>
    <name evidence="18" type="ORF">EDC56_3925</name>
</gene>